<dbReference type="PANTHER" id="PTHR22895">
    <property type="entry name" value="ARMADILLO REPEAT-CONTAINING PROTEIN 6"/>
    <property type="match status" value="1"/>
</dbReference>
<reference evidence="2" key="1">
    <citation type="submission" date="2020-03" db="EMBL/GenBank/DDBJ databases">
        <authorList>
            <person name="Chebbi M.A."/>
            <person name="Drezen J.M."/>
        </authorList>
    </citation>
    <scope>NUCLEOTIDE SEQUENCE</scope>
    <source>
        <tissue evidence="2">Whole body</tissue>
    </source>
</reference>
<dbReference type="Proteomes" id="UP000729913">
    <property type="component" value="Unassembled WGS sequence"/>
</dbReference>
<dbReference type="AlphaFoldDB" id="A0A8J5R685"/>
<dbReference type="OrthoDB" id="449062at2759"/>
<accession>A0A8J5R685</accession>
<protein>
    <submittedName>
        <fullName evidence="2">Uncharacterized protein</fullName>
    </submittedName>
</protein>
<keyword evidence="3" id="KW-1185">Reference proteome</keyword>
<sequence>MVTLASLVVRNEYCQDVEDAGGLTLILNIMINHPDTEKLNRRALKLLSALAGNDNVENHIVTCGSCPLIVSAISRFKGSESVIAAGFSCISALTLRSSSNV</sequence>
<name>A0A8J5R685_9HYME</name>
<proteinExistence type="predicted"/>
<evidence type="ECO:0000256" key="1">
    <source>
        <dbReference type="ARBA" id="ARBA00022737"/>
    </source>
</evidence>
<evidence type="ECO:0000313" key="3">
    <source>
        <dbReference type="Proteomes" id="UP000729913"/>
    </source>
</evidence>
<dbReference type="GO" id="GO:0002244">
    <property type="term" value="P:hematopoietic progenitor cell differentiation"/>
    <property type="evidence" value="ECO:0007669"/>
    <property type="project" value="TreeGrafter"/>
</dbReference>
<dbReference type="EMBL" id="JAAOIC020000020">
    <property type="protein sequence ID" value="KAG8040585.1"/>
    <property type="molecule type" value="Genomic_DNA"/>
</dbReference>
<comment type="caution">
    <text evidence="2">The sequence shown here is derived from an EMBL/GenBank/DDBJ whole genome shotgun (WGS) entry which is preliminary data.</text>
</comment>
<gene>
    <name evidence="2" type="ORF">G9C98_002581</name>
</gene>
<evidence type="ECO:0000313" key="2">
    <source>
        <dbReference type="EMBL" id="KAG8040585.1"/>
    </source>
</evidence>
<keyword evidence="1" id="KW-0677">Repeat</keyword>
<dbReference type="PANTHER" id="PTHR22895:SF0">
    <property type="entry name" value="ARMADILLO REPEAT-CONTAINING PROTEIN 6"/>
    <property type="match status" value="1"/>
</dbReference>
<reference evidence="2" key="2">
    <citation type="submission" date="2021-04" db="EMBL/GenBank/DDBJ databases">
        <title>Genome-wide patterns of bracovirus chromosomal integration into multiple host tissues during parasitism.</title>
        <authorList>
            <person name="Chebbi M.A.C."/>
        </authorList>
    </citation>
    <scope>NUCLEOTIDE SEQUENCE</scope>
    <source>
        <tissue evidence="2">Whole body</tissue>
    </source>
</reference>
<organism evidence="2 3">
    <name type="scientific">Cotesia typhae</name>
    <dbReference type="NCBI Taxonomy" id="2053667"/>
    <lineage>
        <taxon>Eukaryota</taxon>
        <taxon>Metazoa</taxon>
        <taxon>Ecdysozoa</taxon>
        <taxon>Arthropoda</taxon>
        <taxon>Hexapoda</taxon>
        <taxon>Insecta</taxon>
        <taxon>Pterygota</taxon>
        <taxon>Neoptera</taxon>
        <taxon>Endopterygota</taxon>
        <taxon>Hymenoptera</taxon>
        <taxon>Apocrita</taxon>
        <taxon>Ichneumonoidea</taxon>
        <taxon>Braconidae</taxon>
        <taxon>Microgastrinae</taxon>
        <taxon>Cotesia</taxon>
    </lineage>
</organism>